<sequence length="198" mass="22998">MNSSDEVTEYLKIEEISFSECSLIVKAVDQGQISRDSYRELAAVEHYLPLDIKEKNELEDIIESEESDIINFEIIQEVVNTIGLGIHHLIIHLCVSGDGRNVGKKIKYVMITFMILNHESRQHHADYYYTVALYPGTENYSTLKFMLNSFCNELRSLKEFGLKISKILWKFELYFSSDWKFLAICLELNSANSKYFCP</sequence>
<evidence type="ECO:0000313" key="1">
    <source>
        <dbReference type="EMBL" id="CAG8664257.1"/>
    </source>
</evidence>
<protein>
    <submittedName>
        <fullName evidence="1">5852_t:CDS:1</fullName>
    </submittedName>
</protein>
<reference evidence="1" key="1">
    <citation type="submission" date="2021-06" db="EMBL/GenBank/DDBJ databases">
        <authorList>
            <person name="Kallberg Y."/>
            <person name="Tangrot J."/>
            <person name="Rosling A."/>
        </authorList>
    </citation>
    <scope>NUCLEOTIDE SEQUENCE</scope>
    <source>
        <strain evidence="1">UK204</strain>
    </source>
</reference>
<feature type="non-terminal residue" evidence="1">
    <location>
        <position position="1"/>
    </location>
</feature>
<dbReference type="AlphaFoldDB" id="A0A9N9E8A0"/>
<dbReference type="PANTHER" id="PTHR31424">
    <property type="entry name" value="PROTEIN CBG23806"/>
    <property type="match status" value="1"/>
</dbReference>
<organism evidence="1 2">
    <name type="scientific">Funneliformis caledonium</name>
    <dbReference type="NCBI Taxonomy" id="1117310"/>
    <lineage>
        <taxon>Eukaryota</taxon>
        <taxon>Fungi</taxon>
        <taxon>Fungi incertae sedis</taxon>
        <taxon>Mucoromycota</taxon>
        <taxon>Glomeromycotina</taxon>
        <taxon>Glomeromycetes</taxon>
        <taxon>Glomerales</taxon>
        <taxon>Glomeraceae</taxon>
        <taxon>Funneliformis</taxon>
    </lineage>
</organism>
<name>A0A9N9E8A0_9GLOM</name>
<gene>
    <name evidence="1" type="ORF">FCALED_LOCUS11697</name>
</gene>
<comment type="caution">
    <text evidence="1">The sequence shown here is derived from an EMBL/GenBank/DDBJ whole genome shotgun (WGS) entry which is preliminary data.</text>
</comment>
<accession>A0A9N9E8A0</accession>
<dbReference type="PANTHER" id="PTHR31424:SF5">
    <property type="entry name" value="APPLE DOMAIN-CONTAINING PROTEIN"/>
    <property type="match status" value="1"/>
</dbReference>
<proteinExistence type="predicted"/>
<dbReference type="EMBL" id="CAJVPQ010005118">
    <property type="protein sequence ID" value="CAG8664257.1"/>
    <property type="molecule type" value="Genomic_DNA"/>
</dbReference>
<dbReference type="Proteomes" id="UP000789570">
    <property type="component" value="Unassembled WGS sequence"/>
</dbReference>
<keyword evidence="2" id="KW-1185">Reference proteome</keyword>
<dbReference type="OrthoDB" id="2433592at2759"/>
<evidence type="ECO:0000313" key="2">
    <source>
        <dbReference type="Proteomes" id="UP000789570"/>
    </source>
</evidence>